<dbReference type="PANTHER" id="PTHR10783">
    <property type="entry name" value="XENOTROPIC AND POLYTROPIC RETROVIRUS RECEPTOR 1-RELATED"/>
    <property type="match status" value="1"/>
</dbReference>
<evidence type="ECO:0000313" key="9">
    <source>
        <dbReference type="EMBL" id="OBA25541.1"/>
    </source>
</evidence>
<dbReference type="Proteomes" id="UP000092321">
    <property type="component" value="Unassembled WGS sequence"/>
</dbReference>
<feature type="transmembrane region" description="Helical" evidence="6">
    <location>
        <begin position="588"/>
        <end position="612"/>
    </location>
</feature>
<comment type="subcellular location">
    <subcellularLocation>
        <location evidence="1">Membrane</location>
        <topology evidence="1">Multi-pass membrane protein</topology>
    </subcellularLocation>
</comment>
<dbReference type="EMBL" id="LXPE01000076">
    <property type="protein sequence ID" value="OBA25541.1"/>
    <property type="molecule type" value="Genomic_DNA"/>
</dbReference>
<gene>
    <name evidence="9" type="ORF">HANVADRAFT_3654</name>
</gene>
<keyword evidence="3 6" id="KW-0812">Transmembrane</keyword>
<dbReference type="InterPro" id="IPR004342">
    <property type="entry name" value="EXS_C"/>
</dbReference>
<organism evidence="9 10">
    <name type="scientific">Hanseniaspora valbyensis NRRL Y-1626</name>
    <dbReference type="NCBI Taxonomy" id="766949"/>
    <lineage>
        <taxon>Eukaryota</taxon>
        <taxon>Fungi</taxon>
        <taxon>Dikarya</taxon>
        <taxon>Ascomycota</taxon>
        <taxon>Saccharomycotina</taxon>
        <taxon>Saccharomycetes</taxon>
        <taxon>Saccharomycodales</taxon>
        <taxon>Saccharomycodaceae</taxon>
        <taxon>Hanseniaspora</taxon>
    </lineage>
</organism>
<accession>A0A1B7T9X4</accession>
<dbReference type="Pfam" id="PF03105">
    <property type="entry name" value="SPX"/>
    <property type="match status" value="1"/>
</dbReference>
<comment type="similarity">
    <text evidence="2">Belongs to the SYG1 (TC 2.A.94) family.</text>
</comment>
<evidence type="ECO:0000256" key="3">
    <source>
        <dbReference type="ARBA" id="ARBA00022692"/>
    </source>
</evidence>
<protein>
    <submittedName>
        <fullName evidence="9">EXS-domain-containing protein</fullName>
    </submittedName>
</protein>
<dbReference type="GO" id="GO:0000822">
    <property type="term" value="F:inositol hexakisphosphate binding"/>
    <property type="evidence" value="ECO:0007669"/>
    <property type="project" value="TreeGrafter"/>
</dbReference>
<dbReference type="Pfam" id="PF03124">
    <property type="entry name" value="EXS"/>
    <property type="match status" value="1"/>
</dbReference>
<evidence type="ECO:0000256" key="5">
    <source>
        <dbReference type="ARBA" id="ARBA00023136"/>
    </source>
</evidence>
<dbReference type="GO" id="GO:0005886">
    <property type="term" value="C:plasma membrane"/>
    <property type="evidence" value="ECO:0007669"/>
    <property type="project" value="TreeGrafter"/>
</dbReference>
<sequence length="984" mass="115295">MKFSEHLRETSIPEWEDKYLNYKAGKKMIKKYVNLQQNNEESIDTKKLFIDDWVIKGEYKKCESFYLEEVKTLLGCQNLVAEALLENNCDDHDKNQLVENFFIKEHHSSVGSILLQIRIYTLMMKEREEIITSHKMRRASSYGTIYKPDDNVIFADSASNISQTEHSLKNNFLLWLDEYDILPSLPSLDNFAFFKNRKKNKNKIENEPLLSNQNFRGISNIQLLDDENLDNDDSTNIMSIKTEWIWNWHKINKLLSDSTYELIALLQKLEMYRNSNIQAIIKIVKKYDKRTGNNESSNIKKFLIDNSIMCRDLLMEKFDDGHSSLLEEDKPTDKPEFTSKLHEAIKILSHHYTTTLAIDKKDSKKRKIFLKQSNNIMNNQFSEFLVHKFNLTFKELFISGIQIGLSLAIIIKTLHYGRTIEAVNSVQHKILLPIWGGFYLIALMALLYQLNCYIWFHFKINYKFIMFGEIKPLKLNQFGVLTNFYNDFSNTEISRNLLLISLILLSCCLLSMGSLSQNGMLEPYCTIFICGVLPLVFSKPEWIYPFLEKKKDDDDLESTNRHSTMWLLTPFIRLFGAFWYPVEFSDFFLGDILCSLGYSFTNLFLIYCYDYCATKDDYSQCSSSNSYTMGILSAIPNWLRALQCARRFLDSGDWFPHVPNGFKYFLGAVFNLALMFYRLNPLSEDIKYGFIIIAILNSLITAIWDILLDFSLLQSWDKNTFGLRKTLLLCKSRNWETNKYDSWKEKSFYYFAIVEDFILRFNWVVYFIFPKNIQQNAMTSIFMAFMEMFRRFIWIILRIENLQVVNVTLYNISIDHMKLPYQIGFQRNENIPSGEDTYAHRGSVSNLVPDYESVKDLQEQISLMEEVTRYYSNNPSVLKNNDSLMAETNSIRSSVMIPKRFRRASSALNMIHNSIPFANSQDFQRPKSKNSVIEEDLYEDIFEVNDESDRRTIHNGILLKKSDSSYMVLPSAYKNNSSSKSDSE</sequence>
<evidence type="ECO:0000256" key="4">
    <source>
        <dbReference type="ARBA" id="ARBA00022989"/>
    </source>
</evidence>
<dbReference type="OrthoDB" id="9970435at2759"/>
<dbReference type="InterPro" id="IPR004331">
    <property type="entry name" value="SPX_dom"/>
</dbReference>
<dbReference type="PROSITE" id="PS51380">
    <property type="entry name" value="EXS"/>
    <property type="match status" value="1"/>
</dbReference>
<dbReference type="GO" id="GO:0016036">
    <property type="term" value="P:cellular response to phosphate starvation"/>
    <property type="evidence" value="ECO:0007669"/>
    <property type="project" value="TreeGrafter"/>
</dbReference>
<keyword evidence="4 6" id="KW-1133">Transmembrane helix</keyword>
<evidence type="ECO:0000256" key="2">
    <source>
        <dbReference type="ARBA" id="ARBA00009665"/>
    </source>
</evidence>
<keyword evidence="5 6" id="KW-0472">Membrane</keyword>
<evidence type="ECO:0000256" key="1">
    <source>
        <dbReference type="ARBA" id="ARBA00004141"/>
    </source>
</evidence>
<reference evidence="10" key="1">
    <citation type="journal article" date="2016" name="Proc. Natl. Acad. Sci. U.S.A.">
        <title>Comparative genomics of biotechnologically important yeasts.</title>
        <authorList>
            <person name="Riley R."/>
            <person name="Haridas S."/>
            <person name="Wolfe K.H."/>
            <person name="Lopes M.R."/>
            <person name="Hittinger C.T."/>
            <person name="Goeker M."/>
            <person name="Salamov A.A."/>
            <person name="Wisecaver J.H."/>
            <person name="Long T.M."/>
            <person name="Calvey C.H."/>
            <person name="Aerts A.L."/>
            <person name="Barry K.W."/>
            <person name="Choi C."/>
            <person name="Clum A."/>
            <person name="Coughlan A.Y."/>
            <person name="Deshpande S."/>
            <person name="Douglass A.P."/>
            <person name="Hanson S.J."/>
            <person name="Klenk H.-P."/>
            <person name="LaButti K.M."/>
            <person name="Lapidus A."/>
            <person name="Lindquist E.A."/>
            <person name="Lipzen A.M."/>
            <person name="Meier-Kolthoff J.P."/>
            <person name="Ohm R.A."/>
            <person name="Otillar R.P."/>
            <person name="Pangilinan J.L."/>
            <person name="Peng Y."/>
            <person name="Rokas A."/>
            <person name="Rosa C.A."/>
            <person name="Scheuner C."/>
            <person name="Sibirny A.A."/>
            <person name="Slot J.C."/>
            <person name="Stielow J.B."/>
            <person name="Sun H."/>
            <person name="Kurtzman C.P."/>
            <person name="Blackwell M."/>
            <person name="Grigoriev I.V."/>
            <person name="Jeffries T.W."/>
        </authorList>
    </citation>
    <scope>NUCLEOTIDE SEQUENCE [LARGE SCALE GENOMIC DNA]</scope>
    <source>
        <strain evidence="10">NRRL Y-1626</strain>
    </source>
</reference>
<name>A0A1B7T9X4_9ASCO</name>
<keyword evidence="10" id="KW-1185">Reference proteome</keyword>
<evidence type="ECO:0000256" key="6">
    <source>
        <dbReference type="SAM" id="Phobius"/>
    </source>
</evidence>
<feature type="transmembrane region" description="Helical" evidence="6">
    <location>
        <begin position="497"/>
        <end position="515"/>
    </location>
</feature>
<feature type="domain" description="SPX" evidence="8">
    <location>
        <begin position="1"/>
        <end position="301"/>
    </location>
</feature>
<evidence type="ECO:0000313" key="10">
    <source>
        <dbReference type="Proteomes" id="UP000092321"/>
    </source>
</evidence>
<feature type="transmembrane region" description="Helical" evidence="6">
    <location>
        <begin position="686"/>
        <end position="707"/>
    </location>
</feature>
<feature type="transmembrane region" description="Helical" evidence="6">
    <location>
        <begin position="748"/>
        <end position="769"/>
    </location>
</feature>
<feature type="domain" description="EXS" evidence="7">
    <location>
        <begin position="620"/>
        <end position="831"/>
    </location>
</feature>
<proteinExistence type="inferred from homology"/>
<dbReference type="PROSITE" id="PS51382">
    <property type="entry name" value="SPX"/>
    <property type="match status" value="1"/>
</dbReference>
<evidence type="ECO:0000259" key="7">
    <source>
        <dbReference type="PROSITE" id="PS51380"/>
    </source>
</evidence>
<comment type="caution">
    <text evidence="9">The sequence shown here is derived from an EMBL/GenBank/DDBJ whole genome shotgun (WGS) entry which is preliminary data.</text>
</comment>
<dbReference type="PANTHER" id="PTHR10783:SF103">
    <property type="entry name" value="SOLUTE CARRIER FAMILY 53 MEMBER 1"/>
    <property type="match status" value="1"/>
</dbReference>
<dbReference type="GO" id="GO:0006817">
    <property type="term" value="P:phosphate ion transport"/>
    <property type="evidence" value="ECO:0007669"/>
    <property type="project" value="TreeGrafter"/>
</dbReference>
<dbReference type="GO" id="GO:0005794">
    <property type="term" value="C:Golgi apparatus"/>
    <property type="evidence" value="ECO:0007669"/>
    <property type="project" value="TreeGrafter"/>
</dbReference>
<dbReference type="AlphaFoldDB" id="A0A1B7T9X4"/>
<evidence type="ECO:0000259" key="8">
    <source>
        <dbReference type="PROSITE" id="PS51382"/>
    </source>
</evidence>
<feature type="transmembrane region" description="Helical" evidence="6">
    <location>
        <begin position="434"/>
        <end position="456"/>
    </location>
</feature>